<organism evidence="7 8">
    <name type="scientific">Batillaria attramentaria</name>
    <dbReference type="NCBI Taxonomy" id="370345"/>
    <lineage>
        <taxon>Eukaryota</taxon>
        <taxon>Metazoa</taxon>
        <taxon>Spiralia</taxon>
        <taxon>Lophotrochozoa</taxon>
        <taxon>Mollusca</taxon>
        <taxon>Gastropoda</taxon>
        <taxon>Caenogastropoda</taxon>
        <taxon>Sorbeoconcha</taxon>
        <taxon>Cerithioidea</taxon>
        <taxon>Batillariidae</taxon>
        <taxon>Batillaria</taxon>
    </lineage>
</organism>
<gene>
    <name evidence="7" type="ORF">BaRGS_00029197</name>
</gene>
<evidence type="ECO:0000313" key="7">
    <source>
        <dbReference type="EMBL" id="KAK7479560.1"/>
    </source>
</evidence>
<dbReference type="Proteomes" id="UP001519460">
    <property type="component" value="Unassembled WGS sequence"/>
</dbReference>
<feature type="region of interest" description="Disordered" evidence="6">
    <location>
        <begin position="41"/>
        <end position="84"/>
    </location>
</feature>
<evidence type="ECO:0000256" key="6">
    <source>
        <dbReference type="SAM" id="MobiDB-lite"/>
    </source>
</evidence>
<evidence type="ECO:0000256" key="5">
    <source>
        <dbReference type="ARBA" id="ARBA00022737"/>
    </source>
</evidence>
<comment type="function">
    <text evidence="1">Specifically binds 5-hydroxymethylcytosine (5hmC), suggesting that it acts as a specific reader of 5hmC.</text>
</comment>
<dbReference type="InterPro" id="IPR015943">
    <property type="entry name" value="WD40/YVTN_repeat-like_dom_sf"/>
</dbReference>
<dbReference type="InterPro" id="IPR036322">
    <property type="entry name" value="WD40_repeat_dom_sf"/>
</dbReference>
<dbReference type="SUPFAM" id="SSF50978">
    <property type="entry name" value="WD40 repeat-like"/>
    <property type="match status" value="1"/>
</dbReference>
<feature type="compositionally biased region" description="Basic and acidic residues" evidence="6">
    <location>
        <begin position="54"/>
        <end position="65"/>
    </location>
</feature>
<sequence>MYVCQILHLQEELDYEELRERNLRDNEQFFSTLGIAKAKEQLQLSNKKPAKPYQKREPKPKEVLPRRQSMRLRRIDPEGQPLPPEPEPVMLVENLHPRVPAGPLQMSDILDLERNGVEENHGPIVSSVISTDVASCESKSSLQSSNLSLELKKMQITTKAKLCKDRLFSVALHPSSTKVLAMAGDKWGRLGFWDIESKDQETVTVYRPHSRPIGHIYVPPSDPHKVYTCSYDSTLRRGDFERGVFDELYSVPEEEDDLFRNFDFLSPSTLLLAQFRGDVSVIDVRSPSNKADQSYNVCDKYLRTVSSHPVNKNFFITAGTNMQVSVWDIRKLKAKGNKPLHALTHGRAVSSAYFSPLTGSRILTCSSDDTLNHNNHTGRWLTPFRAVWHPASEDVFFVGSMKTPRRIEVFGADGRLVHEFQGEVLSSVCSVIQFHPSRSILVGGNSSGYVFPFM</sequence>
<comment type="similarity">
    <text evidence="2">Belongs to the WD repeat DDB2/WDR76 family.</text>
</comment>
<evidence type="ECO:0000256" key="2">
    <source>
        <dbReference type="ARBA" id="ARBA00005434"/>
    </source>
</evidence>
<dbReference type="PANTHER" id="PTHR14773">
    <property type="entry name" value="WD REPEAT-CONTAINING PROTEIN 76"/>
    <property type="match status" value="1"/>
</dbReference>
<reference evidence="7 8" key="1">
    <citation type="journal article" date="2023" name="Sci. Data">
        <title>Genome assembly of the Korean intertidal mud-creeper Batillaria attramentaria.</title>
        <authorList>
            <person name="Patra A.K."/>
            <person name="Ho P.T."/>
            <person name="Jun S."/>
            <person name="Lee S.J."/>
            <person name="Kim Y."/>
            <person name="Won Y.J."/>
        </authorList>
    </citation>
    <scope>NUCLEOTIDE SEQUENCE [LARGE SCALE GENOMIC DNA]</scope>
    <source>
        <strain evidence="7">Wonlab-2016</strain>
    </source>
</reference>
<dbReference type="FunFam" id="2.130.10.10:FF:000180">
    <property type="entry name" value="WD repeat-containing protein 76"/>
    <property type="match status" value="1"/>
</dbReference>
<keyword evidence="8" id="KW-1185">Reference proteome</keyword>
<comment type="caution">
    <text evidence="7">The sequence shown here is derived from an EMBL/GenBank/DDBJ whole genome shotgun (WGS) entry which is preliminary data.</text>
</comment>
<keyword evidence="4" id="KW-0853">WD repeat</keyword>
<name>A0ABD0JYB6_9CAEN</name>
<dbReference type="AlphaFoldDB" id="A0ABD0JYB6"/>
<dbReference type="EMBL" id="JACVVK020000300">
    <property type="protein sequence ID" value="KAK7479560.1"/>
    <property type="molecule type" value="Genomic_DNA"/>
</dbReference>
<protein>
    <recommendedName>
        <fullName evidence="3">WD repeat-containing protein 76</fullName>
    </recommendedName>
</protein>
<evidence type="ECO:0000256" key="1">
    <source>
        <dbReference type="ARBA" id="ARBA00002530"/>
    </source>
</evidence>
<evidence type="ECO:0000256" key="3">
    <source>
        <dbReference type="ARBA" id="ARBA00021234"/>
    </source>
</evidence>
<dbReference type="InterPro" id="IPR001680">
    <property type="entry name" value="WD40_rpt"/>
</dbReference>
<accession>A0ABD0JYB6</accession>
<dbReference type="InterPro" id="IPR050853">
    <property type="entry name" value="WD_repeat_DNA-damage-binding"/>
</dbReference>
<dbReference type="Gene3D" id="2.130.10.10">
    <property type="entry name" value="YVTN repeat-like/Quinoprotein amine dehydrogenase"/>
    <property type="match status" value="1"/>
</dbReference>
<evidence type="ECO:0000313" key="8">
    <source>
        <dbReference type="Proteomes" id="UP001519460"/>
    </source>
</evidence>
<dbReference type="PANTHER" id="PTHR14773:SF0">
    <property type="entry name" value="WD REPEAT-CONTAINING PROTEIN 76"/>
    <property type="match status" value="1"/>
</dbReference>
<keyword evidence="5" id="KW-0677">Repeat</keyword>
<proteinExistence type="inferred from homology"/>
<dbReference type="SMART" id="SM00320">
    <property type="entry name" value="WD40"/>
    <property type="match status" value="3"/>
</dbReference>
<evidence type="ECO:0000256" key="4">
    <source>
        <dbReference type="ARBA" id="ARBA00022574"/>
    </source>
</evidence>